<evidence type="ECO:0000256" key="1">
    <source>
        <dbReference type="SAM" id="Phobius"/>
    </source>
</evidence>
<reference evidence="2 3" key="1">
    <citation type="submission" date="2023-03" db="EMBL/GenBank/DDBJ databases">
        <title>Bacillus Genome Sequencing.</title>
        <authorList>
            <person name="Dunlap C."/>
        </authorList>
    </citation>
    <scope>NUCLEOTIDE SEQUENCE [LARGE SCALE GENOMIC DNA]</scope>
    <source>
        <strain evidence="2 3">B-59205</strain>
    </source>
</reference>
<gene>
    <name evidence="2" type="ORF">P9B03_02140</name>
</gene>
<evidence type="ECO:0000313" key="3">
    <source>
        <dbReference type="Proteomes" id="UP001344888"/>
    </source>
</evidence>
<sequence length="236" mass="27597">MIRELLTEQLREVHLSFFHLPKKRFMTQRWLYSFLLSLLFCMGISITQAEVIWYLGLPTAFFIGWKTPYLRLLMEKNTVDVKNAFLFLPFSQSFMVLLPSVNGNVYQALKLTVPYTAAPLDKKLKELIEKIEKGNNRQDYLDFAKYIGSPEAYMIMNMIYQFSEQGIQKESIQTLQRYIQNIQENKVDQLIETKMDTSFKISFLPVLLSLFIVGAFIVLIFAHYFKTIADALDVLI</sequence>
<accession>A0AAW9NR93</accession>
<protein>
    <recommendedName>
        <fullName evidence="4">Type II secretion system protein GspF domain-containing protein</fullName>
    </recommendedName>
</protein>
<comment type="caution">
    <text evidence="2">The sequence shown here is derived from an EMBL/GenBank/DDBJ whole genome shotgun (WGS) entry which is preliminary data.</text>
</comment>
<name>A0AAW9NR93_9BACL</name>
<feature type="transmembrane region" description="Helical" evidence="1">
    <location>
        <begin position="30"/>
        <end position="46"/>
    </location>
</feature>
<evidence type="ECO:0000313" key="2">
    <source>
        <dbReference type="EMBL" id="MEC1177271.1"/>
    </source>
</evidence>
<evidence type="ECO:0008006" key="4">
    <source>
        <dbReference type="Google" id="ProtNLM"/>
    </source>
</evidence>
<keyword evidence="1" id="KW-1133">Transmembrane helix</keyword>
<organism evidence="2 3">
    <name type="scientific">Metasolibacillus meyeri</name>
    <dbReference type="NCBI Taxonomy" id="1071052"/>
    <lineage>
        <taxon>Bacteria</taxon>
        <taxon>Bacillati</taxon>
        <taxon>Bacillota</taxon>
        <taxon>Bacilli</taxon>
        <taxon>Bacillales</taxon>
        <taxon>Caryophanaceae</taxon>
        <taxon>Metasolibacillus</taxon>
    </lineage>
</organism>
<proteinExistence type="predicted"/>
<keyword evidence="3" id="KW-1185">Reference proteome</keyword>
<dbReference type="EMBL" id="JARSFG010000003">
    <property type="protein sequence ID" value="MEC1177271.1"/>
    <property type="molecule type" value="Genomic_DNA"/>
</dbReference>
<dbReference type="Proteomes" id="UP001344888">
    <property type="component" value="Unassembled WGS sequence"/>
</dbReference>
<dbReference type="AlphaFoldDB" id="A0AAW9NR93"/>
<keyword evidence="1" id="KW-0472">Membrane</keyword>
<keyword evidence="1" id="KW-0812">Transmembrane</keyword>
<dbReference type="RefSeq" id="WP_326121550.1">
    <property type="nucleotide sequence ID" value="NZ_JARSFG010000003.1"/>
</dbReference>
<feature type="transmembrane region" description="Helical" evidence="1">
    <location>
        <begin position="203"/>
        <end position="225"/>
    </location>
</feature>
<feature type="transmembrane region" description="Helical" evidence="1">
    <location>
        <begin position="52"/>
        <end position="72"/>
    </location>
</feature>